<name>A0A834C5J5_ORYME</name>
<comment type="caution">
    <text evidence="2">The sequence shown here is derived from an EMBL/GenBank/DDBJ whole genome shotgun (WGS) entry which is preliminary data.</text>
</comment>
<organism evidence="2 3">
    <name type="scientific">Oryzias melastigma</name>
    <name type="common">Marine medaka</name>
    <dbReference type="NCBI Taxonomy" id="30732"/>
    <lineage>
        <taxon>Eukaryota</taxon>
        <taxon>Metazoa</taxon>
        <taxon>Chordata</taxon>
        <taxon>Craniata</taxon>
        <taxon>Vertebrata</taxon>
        <taxon>Euteleostomi</taxon>
        <taxon>Actinopterygii</taxon>
        <taxon>Neopterygii</taxon>
        <taxon>Teleostei</taxon>
        <taxon>Neoteleostei</taxon>
        <taxon>Acanthomorphata</taxon>
        <taxon>Ovalentaria</taxon>
        <taxon>Atherinomorphae</taxon>
        <taxon>Beloniformes</taxon>
        <taxon>Adrianichthyidae</taxon>
        <taxon>Oryziinae</taxon>
        <taxon>Oryzias</taxon>
    </lineage>
</organism>
<feature type="region of interest" description="Disordered" evidence="1">
    <location>
        <begin position="1"/>
        <end position="95"/>
    </location>
</feature>
<dbReference type="Proteomes" id="UP000646548">
    <property type="component" value="Unassembled WGS sequence"/>
</dbReference>
<dbReference type="EMBL" id="WKFB01000345">
    <property type="protein sequence ID" value="KAF6726052.1"/>
    <property type="molecule type" value="Genomic_DNA"/>
</dbReference>
<evidence type="ECO:0000256" key="1">
    <source>
        <dbReference type="SAM" id="MobiDB-lite"/>
    </source>
</evidence>
<feature type="compositionally biased region" description="Low complexity" evidence="1">
    <location>
        <begin position="1"/>
        <end position="21"/>
    </location>
</feature>
<gene>
    <name evidence="2" type="ORF">FQA47_003879</name>
</gene>
<accession>A0A834C5J5</accession>
<feature type="compositionally biased region" description="Polar residues" evidence="1">
    <location>
        <begin position="49"/>
        <end position="59"/>
    </location>
</feature>
<reference evidence="2" key="1">
    <citation type="journal article" name="BMC Genomics">
        <title>Long-read sequencing and de novo genome assembly of marine medaka (Oryzias melastigma).</title>
        <authorList>
            <person name="Liang P."/>
            <person name="Saqib H.S.A."/>
            <person name="Ni X."/>
            <person name="Shen Y."/>
        </authorList>
    </citation>
    <scope>NUCLEOTIDE SEQUENCE</scope>
    <source>
        <strain evidence="2">Bigg-433</strain>
    </source>
</reference>
<evidence type="ECO:0000313" key="3">
    <source>
        <dbReference type="Proteomes" id="UP000646548"/>
    </source>
</evidence>
<protein>
    <submittedName>
        <fullName evidence="2">Uncharacterized protein</fullName>
    </submittedName>
</protein>
<sequence length="150" mass="15973">SCSRGLPPSSSLISLPPGSTSDPLRHVSPSVQVSAGTESSRISAVISDSKPSSDQTGGRATQRPGTARAPLSLHHPSIHPLREKRGVTVPPCPPSSQHFTRSFDALQLRGAHYFIRRASLSGEIKSRSATGKTAASFLRIYQGTFQEETL</sequence>
<evidence type="ECO:0000313" key="2">
    <source>
        <dbReference type="EMBL" id="KAF6726052.1"/>
    </source>
</evidence>
<feature type="non-terminal residue" evidence="2">
    <location>
        <position position="1"/>
    </location>
</feature>
<feature type="compositionally biased region" description="Polar residues" evidence="1">
    <location>
        <begin position="29"/>
        <end position="42"/>
    </location>
</feature>
<dbReference type="AlphaFoldDB" id="A0A834C5J5"/>
<proteinExistence type="predicted"/>